<evidence type="ECO:0000313" key="4">
    <source>
        <dbReference type="Proteomes" id="UP001497623"/>
    </source>
</evidence>
<feature type="non-terminal residue" evidence="3">
    <location>
        <position position="1"/>
    </location>
</feature>
<comment type="caution">
    <text evidence="3">The sequence shown here is derived from an EMBL/GenBank/DDBJ whole genome shotgun (WGS) entry which is preliminary data.</text>
</comment>
<proteinExistence type="predicted"/>
<comment type="subcellular location">
    <subcellularLocation>
        <location evidence="1">Membrane</location>
        <topology evidence="1">Multi-pass membrane protein</topology>
    </subcellularLocation>
</comment>
<feature type="transmembrane region" description="Helical" evidence="2">
    <location>
        <begin position="67"/>
        <end position="90"/>
    </location>
</feature>
<organism evidence="3 4">
    <name type="scientific">Meganyctiphanes norvegica</name>
    <name type="common">Northern krill</name>
    <name type="synonym">Thysanopoda norvegica</name>
    <dbReference type="NCBI Taxonomy" id="48144"/>
    <lineage>
        <taxon>Eukaryota</taxon>
        <taxon>Metazoa</taxon>
        <taxon>Ecdysozoa</taxon>
        <taxon>Arthropoda</taxon>
        <taxon>Crustacea</taxon>
        <taxon>Multicrustacea</taxon>
        <taxon>Malacostraca</taxon>
        <taxon>Eumalacostraca</taxon>
        <taxon>Eucarida</taxon>
        <taxon>Euphausiacea</taxon>
        <taxon>Euphausiidae</taxon>
        <taxon>Meganyctiphanes</taxon>
    </lineage>
</organism>
<feature type="transmembrane region" description="Helical" evidence="2">
    <location>
        <begin position="6"/>
        <end position="23"/>
    </location>
</feature>
<protein>
    <submittedName>
        <fullName evidence="3">Uncharacterized protein</fullName>
    </submittedName>
</protein>
<evidence type="ECO:0000256" key="2">
    <source>
        <dbReference type="SAM" id="Phobius"/>
    </source>
</evidence>
<evidence type="ECO:0000256" key="1">
    <source>
        <dbReference type="ARBA" id="ARBA00004141"/>
    </source>
</evidence>
<accession>A0AAV2SUF1</accession>
<feature type="transmembrane region" description="Helical" evidence="2">
    <location>
        <begin position="44"/>
        <end position="61"/>
    </location>
</feature>
<keyword evidence="4" id="KW-1185">Reference proteome</keyword>
<keyword evidence="2" id="KW-0472">Membrane</keyword>
<dbReference type="Proteomes" id="UP001497623">
    <property type="component" value="Unassembled WGS sequence"/>
</dbReference>
<evidence type="ECO:0000313" key="3">
    <source>
        <dbReference type="EMBL" id="CAL4232615.1"/>
    </source>
</evidence>
<feature type="non-terminal residue" evidence="3">
    <location>
        <position position="119"/>
    </location>
</feature>
<reference evidence="3 4" key="1">
    <citation type="submission" date="2024-05" db="EMBL/GenBank/DDBJ databases">
        <authorList>
            <person name="Wallberg A."/>
        </authorList>
    </citation>
    <scope>NUCLEOTIDE SEQUENCE [LARGE SCALE GENOMIC DNA]</scope>
</reference>
<keyword evidence="2" id="KW-0812">Transmembrane</keyword>
<gene>
    <name evidence="3" type="ORF">MNOR_LOCUS39880</name>
</gene>
<dbReference type="PANTHER" id="PTHR16189:SF0">
    <property type="entry name" value="TRANSMEMBRANE PROTEIN 104"/>
    <property type="match status" value="1"/>
</dbReference>
<dbReference type="GO" id="GO:0016020">
    <property type="term" value="C:membrane"/>
    <property type="evidence" value="ECO:0007669"/>
    <property type="project" value="UniProtKB-SubCell"/>
</dbReference>
<dbReference type="EMBL" id="CAXKWB010110707">
    <property type="protein sequence ID" value="CAL4232615.1"/>
    <property type="molecule type" value="Genomic_DNA"/>
</dbReference>
<dbReference type="AlphaFoldDB" id="A0AAV2SUF1"/>
<name>A0AAV2SUF1_MEGNR</name>
<keyword evidence="2" id="KW-1133">Transmembrane helix</keyword>
<sequence>QMFLLLFPVFTLSTNFPIIAITLRNNLKGLFLRETRRYSFFTSRCLFPLLAIIPPTIIAIITSNVEFLVGITGAYAGSVIQYVVPATLVYQARKSTLLHIGMGVKNPHAAPLQHNLFLV</sequence>
<dbReference type="PANTHER" id="PTHR16189">
    <property type="entry name" value="TRANSMEMBRANE PROTEIN 104-RELATED"/>
    <property type="match status" value="1"/>
</dbReference>